<dbReference type="OrthoDB" id="10386113at2759"/>
<dbReference type="Proteomes" id="UP000244803">
    <property type="component" value="Chromosome 3"/>
</dbReference>
<accession>A0A976QRE1</accession>
<dbReference type="AlphaFoldDB" id="A0A976QRE1"/>
<organism evidence="2 3">
    <name type="scientific">Theileria orientalis</name>
    <dbReference type="NCBI Taxonomy" id="68886"/>
    <lineage>
        <taxon>Eukaryota</taxon>
        <taxon>Sar</taxon>
        <taxon>Alveolata</taxon>
        <taxon>Apicomplexa</taxon>
        <taxon>Aconoidasida</taxon>
        <taxon>Piroplasmida</taxon>
        <taxon>Theileriidae</taxon>
        <taxon>Theileria</taxon>
    </lineage>
</organism>
<evidence type="ECO:0000256" key="1">
    <source>
        <dbReference type="SAM" id="Coils"/>
    </source>
</evidence>
<reference evidence="2" key="1">
    <citation type="submission" date="2022-07" db="EMBL/GenBank/DDBJ databases">
        <title>Evaluation of T. orientalis genome assembly methods using nanopore sequencing and analysis of variation between genomes.</title>
        <authorList>
            <person name="Yam J."/>
            <person name="Micallef M.L."/>
            <person name="Liu M."/>
            <person name="Djordjevic S.P."/>
            <person name="Bogema D.R."/>
            <person name="Jenkins C."/>
        </authorList>
    </citation>
    <scope>NUCLEOTIDE SEQUENCE</scope>
    <source>
        <strain evidence="2">Fish Creek</strain>
    </source>
</reference>
<evidence type="ECO:0000313" key="2">
    <source>
        <dbReference type="EMBL" id="UKJ89229.1"/>
    </source>
</evidence>
<sequence length="240" mass="27199">MYCKDNDELLVEHFRLQKDINDIQSQIRKLEKTNQLLDQQNQNLKLELESKNIKQTQIESSNSGITRLLDRAYLVKTLNKASEICEVATGEIIKHARYVTNNIISNLNTVNTLDTSMLDNMNSRLVSSVNTNVLSDTNRTLVNTVDTSMFDIVNTNPIGSTNDKVAVLKNNILNNINTHRQDTCRESTAKERLFSVESFIDSEKTNSILDSTIISNLSSNESLMLSDEECTQVHHTGQYQ</sequence>
<name>A0A976QRE1_THEOR</name>
<protein>
    <submittedName>
        <fullName evidence="2">Uncharacterized protein</fullName>
    </submittedName>
</protein>
<proteinExistence type="predicted"/>
<keyword evidence="1" id="KW-0175">Coiled coil</keyword>
<feature type="coiled-coil region" evidence="1">
    <location>
        <begin position="13"/>
        <end position="54"/>
    </location>
</feature>
<gene>
    <name evidence="2" type="ORF">MACJ_002477</name>
</gene>
<dbReference type="EMBL" id="CP056066">
    <property type="protein sequence ID" value="UKJ89229.1"/>
    <property type="molecule type" value="Genomic_DNA"/>
</dbReference>
<evidence type="ECO:0000313" key="3">
    <source>
        <dbReference type="Proteomes" id="UP000244803"/>
    </source>
</evidence>